<evidence type="ECO:0000256" key="1">
    <source>
        <dbReference type="SAM" id="MobiDB-lite"/>
    </source>
</evidence>
<keyword evidence="3" id="KW-1185">Reference proteome</keyword>
<sequence length="102" mass="11340">MAEVTSPYDSETAGPENDPVTLTRGRDTSDISELRLRLTPDLHGQLSAMFAGYGIGSLEEGLLKSLGLWRYVDRSLREGRQLVVIDPQHPQGPFDVIDLQSW</sequence>
<gene>
    <name evidence="2" type="ORF">LR394_18545</name>
</gene>
<evidence type="ECO:0000313" key="3">
    <source>
        <dbReference type="Proteomes" id="UP001138997"/>
    </source>
</evidence>
<dbReference type="RefSeq" id="WP_231443604.1">
    <property type="nucleotide sequence ID" value="NZ_JAJOMB010000009.1"/>
</dbReference>
<reference evidence="2" key="1">
    <citation type="submission" date="2021-11" db="EMBL/GenBank/DDBJ databases">
        <title>Streptomyces corallinus and Kineosporia corallina sp. nov., two new coral-derived marine actinobacteria.</title>
        <authorList>
            <person name="Buangrab K."/>
            <person name="Sutthacheep M."/>
            <person name="Yeemin T."/>
            <person name="Harunari E."/>
            <person name="Igarashi Y."/>
            <person name="Sripreechasak P."/>
            <person name="Kanchanasin P."/>
            <person name="Tanasupawat S."/>
            <person name="Phongsopitanun W."/>
        </authorList>
    </citation>
    <scope>NUCLEOTIDE SEQUENCE</scope>
    <source>
        <strain evidence="2">JCM 31032</strain>
    </source>
</reference>
<dbReference type="Proteomes" id="UP001138997">
    <property type="component" value="Unassembled WGS sequence"/>
</dbReference>
<evidence type="ECO:0000313" key="2">
    <source>
        <dbReference type="EMBL" id="MCD5312910.1"/>
    </source>
</evidence>
<proteinExistence type="predicted"/>
<feature type="region of interest" description="Disordered" evidence="1">
    <location>
        <begin position="1"/>
        <end position="28"/>
    </location>
</feature>
<name>A0A9X1SVJ1_9ACTN</name>
<accession>A0A9X1SVJ1</accession>
<organism evidence="2 3">
    <name type="scientific">Kineosporia babensis</name>
    <dbReference type="NCBI Taxonomy" id="499548"/>
    <lineage>
        <taxon>Bacteria</taxon>
        <taxon>Bacillati</taxon>
        <taxon>Actinomycetota</taxon>
        <taxon>Actinomycetes</taxon>
        <taxon>Kineosporiales</taxon>
        <taxon>Kineosporiaceae</taxon>
        <taxon>Kineosporia</taxon>
    </lineage>
</organism>
<dbReference type="EMBL" id="JAJOMB010000009">
    <property type="protein sequence ID" value="MCD5312910.1"/>
    <property type="molecule type" value="Genomic_DNA"/>
</dbReference>
<protein>
    <submittedName>
        <fullName evidence="2">Uncharacterized protein</fullName>
    </submittedName>
</protein>
<dbReference type="AlphaFoldDB" id="A0A9X1SVJ1"/>
<comment type="caution">
    <text evidence="2">The sequence shown here is derived from an EMBL/GenBank/DDBJ whole genome shotgun (WGS) entry which is preliminary data.</text>
</comment>